<feature type="compositionally biased region" description="Basic and acidic residues" evidence="1">
    <location>
        <begin position="9"/>
        <end position="20"/>
    </location>
</feature>
<dbReference type="EMBL" id="KN818371">
    <property type="protein sequence ID" value="KIL57410.1"/>
    <property type="molecule type" value="Genomic_DNA"/>
</dbReference>
<reference evidence="2 3" key="1">
    <citation type="submission" date="2014-04" db="EMBL/GenBank/DDBJ databases">
        <title>Evolutionary Origins and Diversification of the Mycorrhizal Mutualists.</title>
        <authorList>
            <consortium name="DOE Joint Genome Institute"/>
            <consortium name="Mycorrhizal Genomics Consortium"/>
            <person name="Kohler A."/>
            <person name="Kuo A."/>
            <person name="Nagy L.G."/>
            <person name="Floudas D."/>
            <person name="Copeland A."/>
            <person name="Barry K.W."/>
            <person name="Cichocki N."/>
            <person name="Veneault-Fourrey C."/>
            <person name="LaButti K."/>
            <person name="Lindquist E.A."/>
            <person name="Lipzen A."/>
            <person name="Lundell T."/>
            <person name="Morin E."/>
            <person name="Murat C."/>
            <person name="Riley R."/>
            <person name="Ohm R."/>
            <person name="Sun H."/>
            <person name="Tunlid A."/>
            <person name="Henrissat B."/>
            <person name="Grigoriev I.V."/>
            <person name="Hibbett D.S."/>
            <person name="Martin F."/>
        </authorList>
    </citation>
    <scope>NUCLEOTIDE SEQUENCE [LARGE SCALE GENOMIC DNA]</scope>
    <source>
        <strain evidence="2 3">Koide BX008</strain>
    </source>
</reference>
<proteinExistence type="predicted"/>
<organism evidence="2 3">
    <name type="scientific">Amanita muscaria (strain Koide BX008)</name>
    <dbReference type="NCBI Taxonomy" id="946122"/>
    <lineage>
        <taxon>Eukaryota</taxon>
        <taxon>Fungi</taxon>
        <taxon>Dikarya</taxon>
        <taxon>Basidiomycota</taxon>
        <taxon>Agaricomycotina</taxon>
        <taxon>Agaricomycetes</taxon>
        <taxon>Agaricomycetidae</taxon>
        <taxon>Agaricales</taxon>
        <taxon>Pluteineae</taxon>
        <taxon>Amanitaceae</taxon>
        <taxon>Amanita</taxon>
    </lineage>
</organism>
<dbReference type="Proteomes" id="UP000054549">
    <property type="component" value="Unassembled WGS sequence"/>
</dbReference>
<dbReference type="HOGENOM" id="CLU_1948289_0_0_1"/>
<protein>
    <submittedName>
        <fullName evidence="2">Uncharacterized protein</fullName>
    </submittedName>
</protein>
<sequence length="129" mass="14448">MKMYAKKVAANEDKRKKAMVEEEDDGGTFASDDYQTIKTVNKTEYVATKTMEDTSDDAKFLNDLFSNFLVVLIFLDILRRENDDEDEDGGAIDERNIIGEVKLAQRAAACYLASNTLTSITHITVPLCP</sequence>
<gene>
    <name evidence="2" type="ORF">M378DRAFT_16281</name>
</gene>
<dbReference type="InParanoid" id="A0A0C2S401"/>
<keyword evidence="3" id="KW-1185">Reference proteome</keyword>
<name>A0A0C2S401_AMAMK</name>
<dbReference type="AlphaFoldDB" id="A0A0C2S401"/>
<accession>A0A0C2S401</accession>
<evidence type="ECO:0000313" key="3">
    <source>
        <dbReference type="Proteomes" id="UP000054549"/>
    </source>
</evidence>
<evidence type="ECO:0000313" key="2">
    <source>
        <dbReference type="EMBL" id="KIL57410.1"/>
    </source>
</evidence>
<feature type="region of interest" description="Disordered" evidence="1">
    <location>
        <begin position="1"/>
        <end position="25"/>
    </location>
</feature>
<evidence type="ECO:0000256" key="1">
    <source>
        <dbReference type="SAM" id="MobiDB-lite"/>
    </source>
</evidence>